<evidence type="ECO:0000313" key="2">
    <source>
        <dbReference type="Proteomes" id="UP001283361"/>
    </source>
</evidence>
<gene>
    <name evidence="1" type="ORF">RRG08_024033</name>
</gene>
<sequence>MQMTSWNVNSHTAQIVSHGRSSPSHQTFVAFKLWLRLSGTGHHKSSQQKSAWTSRQLTDNLTSFTFTMRDGQKLETCNKSKSGKYKTRQSPVAIAEDSATLTDKAAVDPLIAL</sequence>
<proteinExistence type="predicted"/>
<dbReference type="Proteomes" id="UP001283361">
    <property type="component" value="Unassembled WGS sequence"/>
</dbReference>
<evidence type="ECO:0000313" key="1">
    <source>
        <dbReference type="EMBL" id="KAK3763978.1"/>
    </source>
</evidence>
<keyword evidence="2" id="KW-1185">Reference proteome</keyword>
<dbReference type="AlphaFoldDB" id="A0AAE1DC39"/>
<name>A0AAE1DC39_9GAST</name>
<protein>
    <submittedName>
        <fullName evidence="1">Uncharacterized protein</fullName>
    </submittedName>
</protein>
<accession>A0AAE1DC39</accession>
<organism evidence="1 2">
    <name type="scientific">Elysia crispata</name>
    <name type="common">lettuce slug</name>
    <dbReference type="NCBI Taxonomy" id="231223"/>
    <lineage>
        <taxon>Eukaryota</taxon>
        <taxon>Metazoa</taxon>
        <taxon>Spiralia</taxon>
        <taxon>Lophotrochozoa</taxon>
        <taxon>Mollusca</taxon>
        <taxon>Gastropoda</taxon>
        <taxon>Heterobranchia</taxon>
        <taxon>Euthyneura</taxon>
        <taxon>Panpulmonata</taxon>
        <taxon>Sacoglossa</taxon>
        <taxon>Placobranchoidea</taxon>
        <taxon>Plakobranchidae</taxon>
        <taxon>Elysia</taxon>
    </lineage>
</organism>
<reference evidence="1" key="1">
    <citation type="journal article" date="2023" name="G3 (Bethesda)">
        <title>A reference genome for the long-term kleptoplast-retaining sea slug Elysia crispata morphotype clarki.</title>
        <authorList>
            <person name="Eastman K.E."/>
            <person name="Pendleton A.L."/>
            <person name="Shaikh M.A."/>
            <person name="Suttiyut T."/>
            <person name="Ogas R."/>
            <person name="Tomko P."/>
            <person name="Gavelis G."/>
            <person name="Widhalm J.R."/>
            <person name="Wisecaver J.H."/>
        </authorList>
    </citation>
    <scope>NUCLEOTIDE SEQUENCE</scope>
    <source>
        <strain evidence="1">ECLA1</strain>
    </source>
</reference>
<comment type="caution">
    <text evidence="1">The sequence shown here is derived from an EMBL/GenBank/DDBJ whole genome shotgun (WGS) entry which is preliminary data.</text>
</comment>
<dbReference type="EMBL" id="JAWDGP010004479">
    <property type="protein sequence ID" value="KAK3763978.1"/>
    <property type="molecule type" value="Genomic_DNA"/>
</dbReference>